<feature type="compositionally biased region" description="Basic and acidic residues" evidence="7">
    <location>
        <begin position="117"/>
        <end position="127"/>
    </location>
</feature>
<dbReference type="KEGG" id="acan:ACA1_339900"/>
<name>L8GJP5_ACACF</name>
<keyword evidence="6" id="KW-0539">Nucleus</keyword>
<dbReference type="VEuPathDB" id="AmoebaDB:ACA1_339900"/>
<evidence type="ECO:0000256" key="6">
    <source>
        <dbReference type="ARBA" id="ARBA00023242"/>
    </source>
</evidence>
<dbReference type="OrthoDB" id="1746530at2759"/>
<keyword evidence="4" id="KW-0240">DNA-directed RNA polymerase</keyword>
<evidence type="ECO:0000313" key="9">
    <source>
        <dbReference type="Proteomes" id="UP000011083"/>
    </source>
</evidence>
<organism evidence="8 9">
    <name type="scientific">Acanthamoeba castellanii (strain ATCC 30010 / Neff)</name>
    <dbReference type="NCBI Taxonomy" id="1257118"/>
    <lineage>
        <taxon>Eukaryota</taxon>
        <taxon>Amoebozoa</taxon>
        <taxon>Discosea</taxon>
        <taxon>Longamoebia</taxon>
        <taxon>Centramoebida</taxon>
        <taxon>Acanthamoebidae</taxon>
        <taxon>Acanthamoeba</taxon>
    </lineage>
</organism>
<reference evidence="8 9" key="1">
    <citation type="journal article" date="2013" name="Genome Biol.">
        <title>Genome of Acanthamoeba castellanii highlights extensive lateral gene transfer and early evolution of tyrosine kinase signaling.</title>
        <authorList>
            <person name="Clarke M."/>
            <person name="Lohan A.J."/>
            <person name="Liu B."/>
            <person name="Lagkouvardos I."/>
            <person name="Roy S."/>
            <person name="Zafar N."/>
            <person name="Bertelli C."/>
            <person name="Schilde C."/>
            <person name="Kianianmomeni A."/>
            <person name="Burglin T.R."/>
            <person name="Frech C."/>
            <person name="Turcotte B."/>
            <person name="Kopec K.O."/>
            <person name="Synnott J.M."/>
            <person name="Choo C."/>
            <person name="Paponov I."/>
            <person name="Finkler A."/>
            <person name="Soon Heng Tan C."/>
            <person name="Hutchins A.P."/>
            <person name="Weinmeier T."/>
            <person name="Rattei T."/>
            <person name="Chu J.S."/>
            <person name="Gimenez G."/>
            <person name="Irimia M."/>
            <person name="Rigden D.J."/>
            <person name="Fitzpatrick D.A."/>
            <person name="Lorenzo-Morales J."/>
            <person name="Bateman A."/>
            <person name="Chiu C.H."/>
            <person name="Tang P."/>
            <person name="Hegemann P."/>
            <person name="Fromm H."/>
            <person name="Raoult D."/>
            <person name="Greub G."/>
            <person name="Miranda-Saavedra D."/>
            <person name="Chen N."/>
            <person name="Nash P."/>
            <person name="Ginger M.L."/>
            <person name="Horn M."/>
            <person name="Schaap P."/>
            <person name="Caler L."/>
            <person name="Loftus B."/>
        </authorList>
    </citation>
    <scope>NUCLEOTIDE SEQUENCE [LARGE SCALE GENOMIC DNA]</scope>
    <source>
        <strain evidence="8 9">Neff</strain>
    </source>
</reference>
<evidence type="ECO:0000256" key="3">
    <source>
        <dbReference type="ARBA" id="ARBA00016672"/>
    </source>
</evidence>
<dbReference type="Proteomes" id="UP000011083">
    <property type="component" value="Unassembled WGS sequence"/>
</dbReference>
<evidence type="ECO:0000256" key="2">
    <source>
        <dbReference type="ARBA" id="ARBA00006898"/>
    </source>
</evidence>
<dbReference type="PANTHER" id="PTHR15561">
    <property type="entry name" value="CALCITONIN GENE-RELATED PEPTIDE-RECEPTOR COMPONENT PROTEIN"/>
    <property type="match status" value="1"/>
</dbReference>
<feature type="compositionally biased region" description="Acidic residues" evidence="7">
    <location>
        <begin position="82"/>
        <end position="97"/>
    </location>
</feature>
<dbReference type="Pfam" id="PF03874">
    <property type="entry name" value="RNA_pol_Rpb4"/>
    <property type="match status" value="1"/>
</dbReference>
<sequence length="149" mass="16504">MEEQQGVVQFLEHVKKYALTKAEVLQILNHCPTTEVELHLIVEQFEVRLAPEQRAELLEEISAFLSPQMAENGVAQESAPQGEEEEQAEEPEEEAAMEVEGAIEAVELGGEEEEDNELLHEEETKAGEEEEGMAADGEEDDAGQGQDNN</sequence>
<dbReference type="InterPro" id="IPR005574">
    <property type="entry name" value="Rpb4/RPC9"/>
</dbReference>
<dbReference type="SUPFAM" id="SSF47819">
    <property type="entry name" value="HRDC-like"/>
    <property type="match status" value="1"/>
</dbReference>
<dbReference type="RefSeq" id="XP_004335255.1">
    <property type="nucleotide sequence ID" value="XM_004335207.1"/>
</dbReference>
<accession>L8GJP5</accession>
<dbReference type="InterPro" id="IPR038846">
    <property type="entry name" value="RPC9"/>
</dbReference>
<evidence type="ECO:0000313" key="8">
    <source>
        <dbReference type="EMBL" id="ELR13242.1"/>
    </source>
</evidence>
<dbReference type="GeneID" id="14913776"/>
<dbReference type="InterPro" id="IPR010997">
    <property type="entry name" value="HRDC-like_sf"/>
</dbReference>
<feature type="region of interest" description="Disordered" evidence="7">
    <location>
        <begin position="68"/>
        <end position="149"/>
    </location>
</feature>
<gene>
    <name evidence="8" type="ORF">ACA1_339900</name>
</gene>
<feature type="compositionally biased region" description="Acidic residues" evidence="7">
    <location>
        <begin position="128"/>
        <end position="142"/>
    </location>
</feature>
<dbReference type="EMBL" id="KB008096">
    <property type="protein sequence ID" value="ELR13242.1"/>
    <property type="molecule type" value="Genomic_DNA"/>
</dbReference>
<keyword evidence="9" id="KW-1185">Reference proteome</keyword>
<evidence type="ECO:0000256" key="5">
    <source>
        <dbReference type="ARBA" id="ARBA00023163"/>
    </source>
</evidence>
<evidence type="ECO:0000256" key="4">
    <source>
        <dbReference type="ARBA" id="ARBA00022478"/>
    </source>
</evidence>
<dbReference type="GO" id="GO:0006384">
    <property type="term" value="P:transcription initiation at RNA polymerase III promoter"/>
    <property type="evidence" value="ECO:0007669"/>
    <property type="project" value="InterPro"/>
</dbReference>
<proteinExistence type="inferred from homology"/>
<protein>
    <recommendedName>
        <fullName evidence="3">DNA-directed RNA polymerase III subunit RPC9</fullName>
    </recommendedName>
</protein>
<dbReference type="AlphaFoldDB" id="L8GJP5"/>
<feature type="compositionally biased region" description="Low complexity" evidence="7">
    <location>
        <begin position="98"/>
        <end position="108"/>
    </location>
</feature>
<comment type="subcellular location">
    <subcellularLocation>
        <location evidence="1">Nucleus</location>
    </subcellularLocation>
</comment>
<dbReference type="InterPro" id="IPR038324">
    <property type="entry name" value="Rpb4/RPC9_sf"/>
</dbReference>
<dbReference type="GO" id="GO:0000166">
    <property type="term" value="F:nucleotide binding"/>
    <property type="evidence" value="ECO:0007669"/>
    <property type="project" value="InterPro"/>
</dbReference>
<comment type="similarity">
    <text evidence="2">Belongs to the eukaryotic RPC9 RNA polymerase subunit family.</text>
</comment>
<dbReference type="STRING" id="1257118.L8GJP5"/>
<evidence type="ECO:0000256" key="7">
    <source>
        <dbReference type="SAM" id="MobiDB-lite"/>
    </source>
</evidence>
<dbReference type="PANTHER" id="PTHR15561:SF0">
    <property type="entry name" value="DNA-DIRECTED RNA POLYMERASE III SUBUNIT RPC9"/>
    <property type="match status" value="1"/>
</dbReference>
<dbReference type="Gene3D" id="1.20.1250.40">
    <property type="match status" value="1"/>
</dbReference>
<dbReference type="GO" id="GO:0005666">
    <property type="term" value="C:RNA polymerase III complex"/>
    <property type="evidence" value="ECO:0007669"/>
    <property type="project" value="InterPro"/>
</dbReference>
<keyword evidence="5" id="KW-0804">Transcription</keyword>
<evidence type="ECO:0000256" key="1">
    <source>
        <dbReference type="ARBA" id="ARBA00004123"/>
    </source>
</evidence>